<reference evidence="1 2" key="1">
    <citation type="submission" date="2021-11" db="EMBL/GenBank/DDBJ databases">
        <title>Draft genome sequence of Capnocytophaga sp. strain KC07075 isolated from cat oral cavity.</title>
        <authorList>
            <person name="Suzuki M."/>
            <person name="Imaoka K."/>
            <person name="Kimura M."/>
            <person name="Morikawa S."/>
            <person name="Maeda K."/>
        </authorList>
    </citation>
    <scope>NUCLEOTIDE SEQUENCE [LARGE SCALE GENOMIC DNA]</scope>
    <source>
        <strain evidence="1 2">KC07079</strain>
    </source>
</reference>
<feature type="non-terminal residue" evidence="1">
    <location>
        <position position="1"/>
    </location>
</feature>
<evidence type="ECO:0000313" key="2">
    <source>
        <dbReference type="Proteomes" id="UP001208692"/>
    </source>
</evidence>
<proteinExistence type="predicted"/>
<dbReference type="Proteomes" id="UP001208692">
    <property type="component" value="Unassembled WGS sequence"/>
</dbReference>
<sequence>DYSYSTEIDLDEPTAKLFELFNQEMALNEKQQTGIKAIIACAKDLKDNLHELGIQTTDDFVIVAGYFDQSDFKKNFKQINPEKMDAFKAILV</sequence>
<name>A0ABQ4VSD3_9FLAO</name>
<evidence type="ECO:0000313" key="1">
    <source>
        <dbReference type="EMBL" id="GJM53437.1"/>
    </source>
</evidence>
<accession>A0ABQ4VSD3</accession>
<keyword evidence="2" id="KW-1185">Reference proteome</keyword>
<gene>
    <name evidence="1" type="ORF">RCZ16_17530</name>
</gene>
<dbReference type="EMBL" id="BQKB01000040">
    <property type="protein sequence ID" value="GJM53437.1"/>
    <property type="molecule type" value="Genomic_DNA"/>
</dbReference>
<comment type="caution">
    <text evidence="1">The sequence shown here is derived from an EMBL/GenBank/DDBJ whole genome shotgun (WGS) entry which is preliminary data.</text>
</comment>
<protein>
    <submittedName>
        <fullName evidence="1">Uncharacterized protein</fullName>
    </submittedName>
</protein>
<organism evidence="1 2">
    <name type="scientific">Capnocytophaga catalasegens</name>
    <dbReference type="NCBI Taxonomy" id="1004260"/>
    <lineage>
        <taxon>Bacteria</taxon>
        <taxon>Pseudomonadati</taxon>
        <taxon>Bacteroidota</taxon>
        <taxon>Flavobacteriia</taxon>
        <taxon>Flavobacteriales</taxon>
        <taxon>Flavobacteriaceae</taxon>
        <taxon>Capnocytophaga</taxon>
    </lineage>
</organism>